<proteinExistence type="predicted"/>
<comment type="caution">
    <text evidence="4">The sequence shown here is derived from an EMBL/GenBank/DDBJ whole genome shotgun (WGS) entry which is preliminary data.</text>
</comment>
<accession>A0A4R2JA10</accession>
<organism evidence="4 5">
    <name type="scientific">Actinocrispum wychmicini</name>
    <dbReference type="NCBI Taxonomy" id="1213861"/>
    <lineage>
        <taxon>Bacteria</taxon>
        <taxon>Bacillati</taxon>
        <taxon>Actinomycetota</taxon>
        <taxon>Actinomycetes</taxon>
        <taxon>Pseudonocardiales</taxon>
        <taxon>Pseudonocardiaceae</taxon>
        <taxon>Actinocrispum</taxon>
    </lineage>
</organism>
<feature type="signal peptide" evidence="3">
    <location>
        <begin position="1"/>
        <end position="20"/>
    </location>
</feature>
<gene>
    <name evidence="4" type="ORF">EV192_108395</name>
</gene>
<reference evidence="4 5" key="1">
    <citation type="submission" date="2019-03" db="EMBL/GenBank/DDBJ databases">
        <title>Genomic Encyclopedia of Type Strains, Phase IV (KMG-IV): sequencing the most valuable type-strain genomes for metagenomic binning, comparative biology and taxonomic classification.</title>
        <authorList>
            <person name="Goeker M."/>
        </authorList>
    </citation>
    <scope>NUCLEOTIDE SEQUENCE [LARGE SCALE GENOMIC DNA]</scope>
    <source>
        <strain evidence="4 5">DSM 45934</strain>
    </source>
</reference>
<evidence type="ECO:0008006" key="6">
    <source>
        <dbReference type="Google" id="ProtNLM"/>
    </source>
</evidence>
<dbReference type="AlphaFoldDB" id="A0A4R2JA10"/>
<keyword evidence="5" id="KW-1185">Reference proteome</keyword>
<sequence>MRTVSRVLAGLAAGAAVALAAAPAAPAQTTSAQPPHPAIFLKPNTGPAGSVFTIGWSDFRPACRYIDFTWAGTFLARSPGGPEPTGSVTTTVPASAKPGTYTITASVPIGNCTKLTASATFTVPGNPTTPVTSDPPVTTSVSQPPVTNPPVTGRPSTSKPPVTSSTPPTTDTPPPTGDPSSSIVDTPVSTGSGGDLVLDHPSIGPGDPLSASGKGCVPGSSVTLTSGRDQVGRAVAQTDGTFSAPVQFTRIEAGRHLVTASCGIVLTGLVDQVVTSSTGSNSGTMIVLVFFVLAGVAVIRFR</sequence>
<feature type="chain" id="PRO_5038731932" description="Ig-like domain-containing protein" evidence="3">
    <location>
        <begin position="21"/>
        <end position="302"/>
    </location>
</feature>
<keyword evidence="2" id="KW-1133">Transmembrane helix</keyword>
<evidence type="ECO:0000256" key="1">
    <source>
        <dbReference type="SAM" id="MobiDB-lite"/>
    </source>
</evidence>
<keyword evidence="2" id="KW-0472">Membrane</keyword>
<evidence type="ECO:0000256" key="3">
    <source>
        <dbReference type="SAM" id="SignalP"/>
    </source>
</evidence>
<feature type="compositionally biased region" description="Low complexity" evidence="1">
    <location>
        <begin position="128"/>
        <end position="169"/>
    </location>
</feature>
<dbReference type="Proteomes" id="UP000295680">
    <property type="component" value="Unassembled WGS sequence"/>
</dbReference>
<evidence type="ECO:0000313" key="5">
    <source>
        <dbReference type="Proteomes" id="UP000295680"/>
    </source>
</evidence>
<keyword evidence="2" id="KW-0812">Transmembrane</keyword>
<protein>
    <recommendedName>
        <fullName evidence="6">Ig-like domain-containing protein</fullName>
    </recommendedName>
</protein>
<feature type="region of interest" description="Disordered" evidence="1">
    <location>
        <begin position="125"/>
        <end position="217"/>
    </location>
</feature>
<dbReference type="EMBL" id="SLWS01000008">
    <property type="protein sequence ID" value="TCO55107.1"/>
    <property type="molecule type" value="Genomic_DNA"/>
</dbReference>
<evidence type="ECO:0000256" key="2">
    <source>
        <dbReference type="SAM" id="Phobius"/>
    </source>
</evidence>
<keyword evidence="3" id="KW-0732">Signal</keyword>
<evidence type="ECO:0000313" key="4">
    <source>
        <dbReference type="EMBL" id="TCO55107.1"/>
    </source>
</evidence>
<dbReference type="RefSeq" id="WP_243727263.1">
    <property type="nucleotide sequence ID" value="NZ_SLWS01000008.1"/>
</dbReference>
<feature type="transmembrane region" description="Helical" evidence="2">
    <location>
        <begin position="282"/>
        <end position="301"/>
    </location>
</feature>
<name>A0A4R2JA10_9PSEU</name>